<evidence type="ECO:0000259" key="8">
    <source>
        <dbReference type="PROSITE" id="PS51349"/>
    </source>
</evidence>
<evidence type="ECO:0000256" key="4">
    <source>
        <dbReference type="ARBA" id="ARBA00023002"/>
    </source>
</evidence>
<dbReference type="GO" id="GO:0010181">
    <property type="term" value="F:FMN binding"/>
    <property type="evidence" value="ECO:0007669"/>
    <property type="project" value="InterPro"/>
</dbReference>
<comment type="cofactor">
    <cofactor evidence="1">
        <name>FMN</name>
        <dbReference type="ChEBI" id="CHEBI:58210"/>
    </cofactor>
</comment>
<dbReference type="PANTHER" id="PTHR10578">
    <property type="entry name" value="S -2-HYDROXY-ACID OXIDASE-RELATED"/>
    <property type="match status" value="1"/>
</dbReference>
<evidence type="ECO:0000313" key="9">
    <source>
        <dbReference type="EnsemblMetazoa" id="LLOJ005672-PA"/>
    </source>
</evidence>
<comment type="similarity">
    <text evidence="5">Belongs to the FMN-dependent alpha-hydroxy acid dehydrogenase family.</text>
</comment>
<dbReference type="PANTHER" id="PTHR10578:SF107">
    <property type="entry name" value="2-HYDROXYACID OXIDASE 1"/>
    <property type="match status" value="1"/>
</dbReference>
<dbReference type="PROSITE" id="PS00557">
    <property type="entry name" value="FMN_HYDROXY_ACID_DH_1"/>
    <property type="match status" value="1"/>
</dbReference>
<reference evidence="9" key="1">
    <citation type="submission" date="2020-05" db="UniProtKB">
        <authorList>
            <consortium name="EnsemblMetazoa"/>
        </authorList>
    </citation>
    <scope>IDENTIFICATION</scope>
    <source>
        <strain evidence="9">Jacobina</strain>
    </source>
</reference>
<sequence>MAMPVGTSPTAMQKVVHPEGEIGSAKAAQEAGVVFTLSCLATTSLEEVAAATPSSPKWFQLYIYVDRCLTWEDIKWLVKETRLPVLAKGILRVDDAIRAVECGCQGIIVSNHGGRQLDSVPPTIEVLPRIAAAVGDKVCVIVDGGIRQGTDVFKAIALGAKMVLIGRPIIWGLTVGGQNGVADVLKIIQTEFDVAMAVSGCSKLSDITPDLISFDGPGSKL</sequence>
<evidence type="ECO:0000256" key="7">
    <source>
        <dbReference type="ARBA" id="ARBA00029327"/>
    </source>
</evidence>
<dbReference type="InterPro" id="IPR008259">
    <property type="entry name" value="FMN_hydac_DH_AS"/>
</dbReference>
<dbReference type="GO" id="GO:0005777">
    <property type="term" value="C:peroxisome"/>
    <property type="evidence" value="ECO:0007669"/>
    <property type="project" value="UniProtKB-ARBA"/>
</dbReference>
<evidence type="ECO:0000256" key="3">
    <source>
        <dbReference type="ARBA" id="ARBA00022643"/>
    </source>
</evidence>
<dbReference type="Pfam" id="PF01070">
    <property type="entry name" value="FMN_dh"/>
    <property type="match status" value="1"/>
</dbReference>
<dbReference type="VEuPathDB" id="VectorBase:LLOJ005672"/>
<comment type="catalytic activity">
    <reaction evidence="6">
        <text>a (2S)-2-hydroxycarboxylate + O2 = a 2-oxocarboxylate + H2O2</text>
        <dbReference type="Rhea" id="RHEA:16789"/>
        <dbReference type="ChEBI" id="CHEBI:15379"/>
        <dbReference type="ChEBI" id="CHEBI:16240"/>
        <dbReference type="ChEBI" id="CHEBI:35179"/>
        <dbReference type="ChEBI" id="CHEBI:58123"/>
        <dbReference type="EC" id="1.1.3.15"/>
    </reaction>
    <physiologicalReaction direction="left-to-right" evidence="6">
        <dbReference type="Rhea" id="RHEA:16790"/>
    </physiologicalReaction>
</comment>
<dbReference type="CDD" id="cd02809">
    <property type="entry name" value="alpha_hydroxyacid_oxid_FMN"/>
    <property type="match status" value="1"/>
</dbReference>
<dbReference type="EMBL" id="AJWK01017946">
    <property type="status" value="NOT_ANNOTATED_CDS"/>
    <property type="molecule type" value="Genomic_DNA"/>
</dbReference>
<feature type="domain" description="FMN hydroxy acid dehydrogenase" evidence="8">
    <location>
        <begin position="1"/>
        <end position="217"/>
    </location>
</feature>
<evidence type="ECO:0000256" key="2">
    <source>
        <dbReference type="ARBA" id="ARBA00022630"/>
    </source>
</evidence>
<dbReference type="SUPFAM" id="SSF51395">
    <property type="entry name" value="FMN-linked oxidoreductases"/>
    <property type="match status" value="1"/>
</dbReference>
<dbReference type="InterPro" id="IPR000262">
    <property type="entry name" value="FMN-dep_DH"/>
</dbReference>
<dbReference type="GO" id="GO:0003973">
    <property type="term" value="F:(S)-2-hydroxy-acid oxidase activity"/>
    <property type="evidence" value="ECO:0007669"/>
    <property type="project" value="UniProtKB-EC"/>
</dbReference>
<organism evidence="9 10">
    <name type="scientific">Lutzomyia longipalpis</name>
    <name type="common">Sand fly</name>
    <dbReference type="NCBI Taxonomy" id="7200"/>
    <lineage>
        <taxon>Eukaryota</taxon>
        <taxon>Metazoa</taxon>
        <taxon>Ecdysozoa</taxon>
        <taxon>Arthropoda</taxon>
        <taxon>Hexapoda</taxon>
        <taxon>Insecta</taxon>
        <taxon>Pterygota</taxon>
        <taxon>Neoptera</taxon>
        <taxon>Endopterygota</taxon>
        <taxon>Diptera</taxon>
        <taxon>Nematocera</taxon>
        <taxon>Psychodoidea</taxon>
        <taxon>Psychodidae</taxon>
        <taxon>Lutzomyia</taxon>
        <taxon>Lutzomyia</taxon>
    </lineage>
</organism>
<dbReference type="Gene3D" id="3.20.20.70">
    <property type="entry name" value="Aldolase class I"/>
    <property type="match status" value="2"/>
</dbReference>
<dbReference type="InterPro" id="IPR013785">
    <property type="entry name" value="Aldolase_TIM"/>
</dbReference>
<evidence type="ECO:0000256" key="5">
    <source>
        <dbReference type="ARBA" id="ARBA00024042"/>
    </source>
</evidence>
<name>A0A1B0GIZ8_LUTLO</name>
<dbReference type="InterPro" id="IPR012133">
    <property type="entry name" value="Alpha-hydoxy_acid_DH_FMN"/>
</dbReference>
<evidence type="ECO:0000256" key="6">
    <source>
        <dbReference type="ARBA" id="ARBA00029325"/>
    </source>
</evidence>
<dbReference type="PROSITE" id="PS51349">
    <property type="entry name" value="FMN_HYDROXY_ACID_DH_2"/>
    <property type="match status" value="1"/>
</dbReference>
<dbReference type="InterPro" id="IPR037396">
    <property type="entry name" value="FMN_HAD"/>
</dbReference>
<comment type="catalytic activity">
    <reaction evidence="7">
        <text>2-hydroxyoctanoate + O2 = 2-oxooctanoate + H2O2</text>
        <dbReference type="Rhea" id="RHEA:67940"/>
        <dbReference type="ChEBI" id="CHEBI:15379"/>
        <dbReference type="ChEBI" id="CHEBI:16240"/>
        <dbReference type="ChEBI" id="CHEBI:133514"/>
        <dbReference type="ChEBI" id="CHEBI:176689"/>
    </reaction>
    <physiologicalReaction direction="left-to-right" evidence="7">
        <dbReference type="Rhea" id="RHEA:67941"/>
    </physiologicalReaction>
</comment>
<keyword evidence="10" id="KW-1185">Reference proteome</keyword>
<keyword evidence="4" id="KW-0560">Oxidoreductase</keyword>
<evidence type="ECO:0000256" key="1">
    <source>
        <dbReference type="ARBA" id="ARBA00001917"/>
    </source>
</evidence>
<accession>A0A1B0GIZ8</accession>
<dbReference type="EnsemblMetazoa" id="LLOJ005672-RA">
    <property type="protein sequence ID" value="LLOJ005672-PA"/>
    <property type="gene ID" value="LLOJ005672"/>
</dbReference>
<keyword evidence="2" id="KW-0285">Flavoprotein</keyword>
<dbReference type="VEuPathDB" id="VectorBase:LLONM1_006307"/>
<evidence type="ECO:0000313" key="10">
    <source>
        <dbReference type="Proteomes" id="UP000092461"/>
    </source>
</evidence>
<dbReference type="Proteomes" id="UP000092461">
    <property type="component" value="Unassembled WGS sequence"/>
</dbReference>
<proteinExistence type="inferred from homology"/>
<dbReference type="AlphaFoldDB" id="A0A1B0GIZ8"/>
<keyword evidence="3" id="KW-0288">FMN</keyword>
<protein>
    <recommendedName>
        <fullName evidence="8">FMN hydroxy acid dehydrogenase domain-containing protein</fullName>
    </recommendedName>
</protein>